<sequence length="144" mass="16698">MRRGLAVWSPFAELERIRREFDRLLEDVLPATAEREEILAPPVDVYETDSEVVLKAELPGVKKEDIEVTIKENSVHIKAERKEEKEEKTENVHRIERFYGRIERIVPLPAEVKPEEAKAEYRDGVLEIRIPKVKVTKEAKVAIS</sequence>
<dbReference type="Gene3D" id="2.60.40.790">
    <property type="match status" value="1"/>
</dbReference>
<comment type="similarity">
    <text evidence="1 2">Belongs to the small heat shock protein (HSP20) family.</text>
</comment>
<evidence type="ECO:0000313" key="5">
    <source>
        <dbReference type="EMBL" id="HHJ63862.1"/>
    </source>
</evidence>
<comment type="caution">
    <text evidence="5">The sequence shown here is derived from an EMBL/GenBank/DDBJ whole genome shotgun (WGS) entry which is preliminary data.</text>
</comment>
<dbReference type="FunFam" id="2.60.40.790:FF:000072">
    <property type="entry name" value="Small heat shock protein HSP16.5"/>
    <property type="match status" value="1"/>
</dbReference>
<dbReference type="InterPro" id="IPR007052">
    <property type="entry name" value="CS_dom"/>
</dbReference>
<proteinExistence type="inferred from homology"/>
<feature type="domain" description="CS" evidence="4">
    <location>
        <begin position="38"/>
        <end position="144"/>
    </location>
</feature>
<evidence type="ECO:0000259" key="4">
    <source>
        <dbReference type="PROSITE" id="PS51203"/>
    </source>
</evidence>
<evidence type="ECO:0000259" key="3">
    <source>
        <dbReference type="PROSITE" id="PS01031"/>
    </source>
</evidence>
<dbReference type="PANTHER" id="PTHR11527">
    <property type="entry name" value="HEAT-SHOCK PROTEIN 20 FAMILY MEMBER"/>
    <property type="match status" value="1"/>
</dbReference>
<dbReference type="InterPro" id="IPR031107">
    <property type="entry name" value="Small_HSP"/>
</dbReference>
<feature type="domain" description="SHSP" evidence="3">
    <location>
        <begin position="34"/>
        <end position="144"/>
    </location>
</feature>
<dbReference type="CDD" id="cd06464">
    <property type="entry name" value="ACD_sHsps-like"/>
    <property type="match status" value="1"/>
</dbReference>
<dbReference type="SUPFAM" id="SSF49764">
    <property type="entry name" value="HSP20-like chaperones"/>
    <property type="match status" value="1"/>
</dbReference>
<dbReference type="Proteomes" id="UP000885792">
    <property type="component" value="Unassembled WGS sequence"/>
</dbReference>
<dbReference type="InterPro" id="IPR008978">
    <property type="entry name" value="HSP20-like_chaperone"/>
</dbReference>
<dbReference type="EMBL" id="DRNB01000113">
    <property type="protein sequence ID" value="HHJ63862.1"/>
    <property type="molecule type" value="Genomic_DNA"/>
</dbReference>
<dbReference type="PROSITE" id="PS01031">
    <property type="entry name" value="SHSP"/>
    <property type="match status" value="1"/>
</dbReference>
<evidence type="ECO:0000256" key="1">
    <source>
        <dbReference type="PROSITE-ProRule" id="PRU00285"/>
    </source>
</evidence>
<organism evidence="5">
    <name type="scientific">Aquifex aeolicus</name>
    <dbReference type="NCBI Taxonomy" id="63363"/>
    <lineage>
        <taxon>Bacteria</taxon>
        <taxon>Pseudomonadati</taxon>
        <taxon>Aquificota</taxon>
        <taxon>Aquificia</taxon>
        <taxon>Aquificales</taxon>
        <taxon>Aquificaceae</taxon>
        <taxon>Aquifex</taxon>
    </lineage>
</organism>
<dbReference type="Pfam" id="PF00011">
    <property type="entry name" value="HSP20"/>
    <property type="match status" value="1"/>
</dbReference>
<protein>
    <submittedName>
        <fullName evidence="5">Hsp20/alpha crystallin family protein</fullName>
    </submittedName>
</protein>
<name>A0A7C5QHU7_AQUAO</name>
<gene>
    <name evidence="5" type="ORF">ENJ61_03045</name>
</gene>
<dbReference type="PROSITE" id="PS51203">
    <property type="entry name" value="CS"/>
    <property type="match status" value="1"/>
</dbReference>
<dbReference type="AlphaFoldDB" id="A0A7C5QHU7"/>
<dbReference type="InterPro" id="IPR002068">
    <property type="entry name" value="A-crystallin/Hsp20_dom"/>
</dbReference>
<evidence type="ECO:0000256" key="2">
    <source>
        <dbReference type="RuleBase" id="RU003616"/>
    </source>
</evidence>
<reference evidence="5" key="1">
    <citation type="journal article" date="2020" name="mSystems">
        <title>Genome- and Community-Level Interaction Insights into Carbon Utilization and Element Cycling Functions of Hydrothermarchaeota in Hydrothermal Sediment.</title>
        <authorList>
            <person name="Zhou Z."/>
            <person name="Liu Y."/>
            <person name="Xu W."/>
            <person name="Pan J."/>
            <person name="Luo Z.H."/>
            <person name="Li M."/>
        </authorList>
    </citation>
    <scope>NUCLEOTIDE SEQUENCE [LARGE SCALE GENOMIC DNA]</scope>
    <source>
        <strain evidence="5">HyVt-501</strain>
    </source>
</reference>
<accession>A0A7C5QHU7</accession>